<comment type="caution">
    <text evidence="1">The sequence shown here is derived from an EMBL/GenBank/DDBJ whole genome shotgun (WGS) entry which is preliminary data.</text>
</comment>
<sequence length="120" mass="13386">MSVSYYLVCMHCKSGILLGKATPVEYSGADCFGFSQMQGADSCRDLQQFLVAHRLHELRVLPGSVERFASDIGVPHSFPGNDDDGLKERQALAEMTREPPNPDFDLEQLDPVVVEQLRLF</sequence>
<dbReference type="EMBL" id="JAFKCS010000070">
    <property type="protein sequence ID" value="MBN7822461.1"/>
    <property type="molecule type" value="Genomic_DNA"/>
</dbReference>
<proteinExistence type="predicted"/>
<dbReference type="RefSeq" id="WP_206596388.1">
    <property type="nucleotide sequence ID" value="NZ_JAFKCS010000070.1"/>
</dbReference>
<protein>
    <submittedName>
        <fullName evidence="1">Uncharacterized protein</fullName>
    </submittedName>
</protein>
<evidence type="ECO:0000313" key="2">
    <source>
        <dbReference type="Proteomes" id="UP000663992"/>
    </source>
</evidence>
<reference evidence="1 2" key="1">
    <citation type="submission" date="2021-03" db="EMBL/GenBank/DDBJ databases">
        <title>novel species isolated from a fishpond in China.</title>
        <authorList>
            <person name="Lu H."/>
            <person name="Cai Z."/>
        </authorList>
    </citation>
    <scope>NUCLEOTIDE SEQUENCE [LARGE SCALE GENOMIC DNA]</scope>
    <source>
        <strain evidence="1 2">Y57</strain>
    </source>
</reference>
<evidence type="ECO:0000313" key="1">
    <source>
        <dbReference type="EMBL" id="MBN7822461.1"/>
    </source>
</evidence>
<name>A0ABS3D1G8_9ALTE</name>
<organism evidence="1 2">
    <name type="scientific">Bowmanella yangjiangensis</name>
    <dbReference type="NCBI Taxonomy" id="2811230"/>
    <lineage>
        <taxon>Bacteria</taxon>
        <taxon>Pseudomonadati</taxon>
        <taxon>Pseudomonadota</taxon>
        <taxon>Gammaproteobacteria</taxon>
        <taxon>Alteromonadales</taxon>
        <taxon>Alteromonadaceae</taxon>
        <taxon>Bowmanella</taxon>
    </lineage>
</organism>
<accession>A0ABS3D1G8</accession>
<dbReference type="Proteomes" id="UP000663992">
    <property type="component" value="Unassembled WGS sequence"/>
</dbReference>
<keyword evidence="2" id="KW-1185">Reference proteome</keyword>
<gene>
    <name evidence="1" type="ORF">J0A65_21540</name>
</gene>